<feature type="domain" description="DNA helicase Pif1-like 2B" evidence="3">
    <location>
        <begin position="180"/>
        <end position="226"/>
    </location>
</feature>
<dbReference type="Proteomes" id="UP000499080">
    <property type="component" value="Unassembled WGS sequence"/>
</dbReference>
<accession>A0A4Y2JAC7</accession>
<comment type="catalytic activity">
    <reaction evidence="1">
        <text>ATP + H2O = ADP + phosphate + H(+)</text>
        <dbReference type="Rhea" id="RHEA:13065"/>
        <dbReference type="ChEBI" id="CHEBI:15377"/>
        <dbReference type="ChEBI" id="CHEBI:15378"/>
        <dbReference type="ChEBI" id="CHEBI:30616"/>
        <dbReference type="ChEBI" id="CHEBI:43474"/>
        <dbReference type="ChEBI" id="CHEBI:456216"/>
        <dbReference type="EC" id="5.6.2.3"/>
    </reaction>
</comment>
<dbReference type="InterPro" id="IPR027417">
    <property type="entry name" value="P-loop_NTPase"/>
</dbReference>
<dbReference type="Pfam" id="PF21530">
    <property type="entry name" value="Pif1_2B_dom"/>
    <property type="match status" value="1"/>
</dbReference>
<dbReference type="EC" id="5.6.2.3" evidence="1"/>
<evidence type="ECO:0000256" key="1">
    <source>
        <dbReference type="RuleBase" id="RU363044"/>
    </source>
</evidence>
<dbReference type="PANTHER" id="PTHR10492">
    <property type="match status" value="1"/>
</dbReference>
<dbReference type="InterPro" id="IPR010285">
    <property type="entry name" value="DNA_helicase_pif1-like_DEAD"/>
</dbReference>
<evidence type="ECO:0000313" key="4">
    <source>
        <dbReference type="EMBL" id="GBM86288.1"/>
    </source>
</evidence>
<reference evidence="4 5" key="1">
    <citation type="journal article" date="2019" name="Sci. Rep.">
        <title>Orb-weaving spider Araneus ventricosus genome elucidates the spidroin gene catalogue.</title>
        <authorList>
            <person name="Kono N."/>
            <person name="Nakamura H."/>
            <person name="Ohtoshi R."/>
            <person name="Moran D.A.P."/>
            <person name="Shinohara A."/>
            <person name="Yoshida Y."/>
            <person name="Fujiwara M."/>
            <person name="Mori M."/>
            <person name="Tomita M."/>
            <person name="Arakawa K."/>
        </authorList>
    </citation>
    <scope>NUCLEOTIDE SEQUENCE [LARGE SCALE GENOMIC DNA]</scope>
</reference>
<dbReference type="GO" id="GO:0043139">
    <property type="term" value="F:5'-3' DNA helicase activity"/>
    <property type="evidence" value="ECO:0007669"/>
    <property type="project" value="UniProtKB-EC"/>
</dbReference>
<keyword evidence="1" id="KW-0227">DNA damage</keyword>
<evidence type="ECO:0000259" key="3">
    <source>
        <dbReference type="Pfam" id="PF21530"/>
    </source>
</evidence>
<dbReference type="OrthoDB" id="272985at2759"/>
<organism evidence="4 5">
    <name type="scientific">Araneus ventricosus</name>
    <name type="common">Orbweaver spider</name>
    <name type="synonym">Epeira ventricosa</name>
    <dbReference type="NCBI Taxonomy" id="182803"/>
    <lineage>
        <taxon>Eukaryota</taxon>
        <taxon>Metazoa</taxon>
        <taxon>Ecdysozoa</taxon>
        <taxon>Arthropoda</taxon>
        <taxon>Chelicerata</taxon>
        <taxon>Arachnida</taxon>
        <taxon>Araneae</taxon>
        <taxon>Araneomorphae</taxon>
        <taxon>Entelegynae</taxon>
        <taxon>Araneoidea</taxon>
        <taxon>Araneidae</taxon>
        <taxon>Araneus</taxon>
    </lineage>
</organism>
<keyword evidence="1" id="KW-0067">ATP-binding</keyword>
<keyword evidence="1" id="KW-0234">DNA repair</keyword>
<evidence type="ECO:0000259" key="2">
    <source>
        <dbReference type="Pfam" id="PF05970"/>
    </source>
</evidence>
<dbReference type="GO" id="GO:0006281">
    <property type="term" value="P:DNA repair"/>
    <property type="evidence" value="ECO:0007669"/>
    <property type="project" value="UniProtKB-KW"/>
</dbReference>
<name>A0A4Y2JAC7_ARAVE</name>
<protein>
    <recommendedName>
        <fullName evidence="1">ATP-dependent DNA helicase</fullName>
        <ecNumber evidence="1">5.6.2.3</ecNumber>
    </recommendedName>
</protein>
<dbReference type="SUPFAM" id="SSF52540">
    <property type="entry name" value="P-loop containing nucleoside triphosphate hydrolases"/>
    <property type="match status" value="1"/>
</dbReference>
<dbReference type="GO" id="GO:0005524">
    <property type="term" value="F:ATP binding"/>
    <property type="evidence" value="ECO:0007669"/>
    <property type="project" value="UniProtKB-KW"/>
</dbReference>
<keyword evidence="1" id="KW-0547">Nucleotide-binding</keyword>
<keyword evidence="1" id="KW-0378">Hydrolase</keyword>
<evidence type="ECO:0000313" key="5">
    <source>
        <dbReference type="Proteomes" id="UP000499080"/>
    </source>
</evidence>
<dbReference type="FunFam" id="3.40.50.300:FF:002884">
    <property type="entry name" value="ATP-dependent DNA helicase"/>
    <property type="match status" value="1"/>
</dbReference>
<dbReference type="InterPro" id="IPR049163">
    <property type="entry name" value="Pif1-like_2B_dom"/>
</dbReference>
<dbReference type="GO" id="GO:0006310">
    <property type="term" value="P:DNA recombination"/>
    <property type="evidence" value="ECO:0007669"/>
    <property type="project" value="UniProtKB-KW"/>
</dbReference>
<comment type="cofactor">
    <cofactor evidence="1">
        <name>Mg(2+)</name>
        <dbReference type="ChEBI" id="CHEBI:18420"/>
    </cofactor>
</comment>
<gene>
    <name evidence="4" type="ORF">AVEN_207983_1</name>
</gene>
<keyword evidence="5" id="KW-1185">Reference proteome</keyword>
<comment type="caution">
    <text evidence="4">The sequence shown here is derived from an EMBL/GenBank/DDBJ whole genome shotgun (WGS) entry which is preliminary data.</text>
</comment>
<dbReference type="GO" id="GO:0000723">
    <property type="term" value="P:telomere maintenance"/>
    <property type="evidence" value="ECO:0007669"/>
    <property type="project" value="InterPro"/>
</dbReference>
<keyword evidence="1" id="KW-0233">DNA recombination</keyword>
<comment type="similarity">
    <text evidence="1">Belongs to the helicase family.</text>
</comment>
<feature type="domain" description="DNA helicase Pif1-like DEAD-box helicase" evidence="2">
    <location>
        <begin position="1"/>
        <end position="95"/>
    </location>
</feature>
<dbReference type="AlphaFoldDB" id="A0A4Y2JAC7"/>
<proteinExistence type="inferred from homology"/>
<keyword evidence="1" id="KW-0347">Helicase</keyword>
<dbReference type="CDD" id="cd18809">
    <property type="entry name" value="SF1_C_RecD"/>
    <property type="match status" value="1"/>
</dbReference>
<dbReference type="GO" id="GO:0016887">
    <property type="term" value="F:ATP hydrolysis activity"/>
    <property type="evidence" value="ECO:0007669"/>
    <property type="project" value="RHEA"/>
</dbReference>
<dbReference type="Gene3D" id="3.40.50.300">
    <property type="entry name" value="P-loop containing nucleotide triphosphate hydrolases"/>
    <property type="match status" value="1"/>
</dbReference>
<dbReference type="EMBL" id="BGPR01003300">
    <property type="protein sequence ID" value="GBM86288.1"/>
    <property type="molecule type" value="Genomic_DNA"/>
</dbReference>
<dbReference type="Pfam" id="PF05970">
    <property type="entry name" value="PIF1"/>
    <property type="match status" value="1"/>
</dbReference>
<dbReference type="PANTHER" id="PTHR10492:SF57">
    <property type="entry name" value="ATP-DEPENDENT DNA HELICASE"/>
    <property type="match status" value="1"/>
</dbReference>
<sequence>MTHVHAFLAVDRLLKDLTKCDEPFGGKIILLGGDFRQVLPVILRGSRSLTVSSCFKKHRLWSDFFVMKLSENMRVFDSEKEFASWLLHAGEGESGEKIQLPPFCYPEIQDPVQQLFSDIDFKTVTPEELKGRAILTVTNDLSMQINNRVLECMPGNEVIFESIDNIVGNDPQDQLAYTEEFLNSLTPTGMPPHKLRLKPGAIIMLLRNLVPSKGLCNGTRLIVIQLQKNVIVAKKISADNNNESYLIPRIPLIPSDSNMPFQFKRKQFPIRLAFSMTINKAQGQTFDKICLDLTKPVFSHCQLYVGLSRVRSFDSVTVVSPNSEIYNCVYREVL</sequence>